<sequence length="49" mass="5583">IGVLKKVENGEIVIPKKYRQMEIKEKEEELEEGDNAEDGHEEGHSESDS</sequence>
<keyword evidence="3" id="KW-1185">Reference proteome</keyword>
<dbReference type="AlphaFoldDB" id="A0A392TDU7"/>
<evidence type="ECO:0000313" key="2">
    <source>
        <dbReference type="EMBL" id="MCI59333.1"/>
    </source>
</evidence>
<evidence type="ECO:0000313" key="3">
    <source>
        <dbReference type="Proteomes" id="UP000265520"/>
    </source>
</evidence>
<dbReference type="Proteomes" id="UP000265520">
    <property type="component" value="Unassembled WGS sequence"/>
</dbReference>
<reference evidence="2 3" key="1">
    <citation type="journal article" date="2018" name="Front. Plant Sci.">
        <title>Red Clover (Trifolium pratense) and Zigzag Clover (T. medium) - A Picture of Genomic Similarities and Differences.</title>
        <authorList>
            <person name="Dluhosova J."/>
            <person name="Istvanek J."/>
            <person name="Nedelnik J."/>
            <person name="Repkova J."/>
        </authorList>
    </citation>
    <scope>NUCLEOTIDE SEQUENCE [LARGE SCALE GENOMIC DNA]</scope>
    <source>
        <strain evidence="3">cv. 10/8</strain>
        <tissue evidence="2">Leaf</tissue>
    </source>
</reference>
<accession>A0A392TDU7</accession>
<protein>
    <submittedName>
        <fullName evidence="2">Uncharacterized protein</fullName>
    </submittedName>
</protein>
<feature type="non-terminal residue" evidence="2">
    <location>
        <position position="1"/>
    </location>
</feature>
<dbReference type="EMBL" id="LXQA010561467">
    <property type="protein sequence ID" value="MCI59333.1"/>
    <property type="molecule type" value="Genomic_DNA"/>
</dbReference>
<comment type="caution">
    <text evidence="2">The sequence shown here is derived from an EMBL/GenBank/DDBJ whole genome shotgun (WGS) entry which is preliminary data.</text>
</comment>
<name>A0A392TDU7_9FABA</name>
<evidence type="ECO:0000256" key="1">
    <source>
        <dbReference type="SAM" id="MobiDB-lite"/>
    </source>
</evidence>
<proteinExistence type="predicted"/>
<feature type="compositionally biased region" description="Basic and acidic residues" evidence="1">
    <location>
        <begin position="37"/>
        <end position="49"/>
    </location>
</feature>
<organism evidence="2 3">
    <name type="scientific">Trifolium medium</name>
    <dbReference type="NCBI Taxonomy" id="97028"/>
    <lineage>
        <taxon>Eukaryota</taxon>
        <taxon>Viridiplantae</taxon>
        <taxon>Streptophyta</taxon>
        <taxon>Embryophyta</taxon>
        <taxon>Tracheophyta</taxon>
        <taxon>Spermatophyta</taxon>
        <taxon>Magnoliopsida</taxon>
        <taxon>eudicotyledons</taxon>
        <taxon>Gunneridae</taxon>
        <taxon>Pentapetalae</taxon>
        <taxon>rosids</taxon>
        <taxon>fabids</taxon>
        <taxon>Fabales</taxon>
        <taxon>Fabaceae</taxon>
        <taxon>Papilionoideae</taxon>
        <taxon>50 kb inversion clade</taxon>
        <taxon>NPAAA clade</taxon>
        <taxon>Hologalegina</taxon>
        <taxon>IRL clade</taxon>
        <taxon>Trifolieae</taxon>
        <taxon>Trifolium</taxon>
    </lineage>
</organism>
<feature type="region of interest" description="Disordered" evidence="1">
    <location>
        <begin position="21"/>
        <end position="49"/>
    </location>
</feature>